<dbReference type="InParanoid" id="G4T9T1"/>
<dbReference type="EMBL" id="CAFZ01000025">
    <property type="protein sequence ID" value="CCA68084.1"/>
    <property type="molecule type" value="Genomic_DNA"/>
</dbReference>
<keyword evidence="3" id="KW-1185">Reference proteome</keyword>
<feature type="region of interest" description="Disordered" evidence="1">
    <location>
        <begin position="610"/>
        <end position="648"/>
    </location>
</feature>
<feature type="region of interest" description="Disordered" evidence="1">
    <location>
        <begin position="327"/>
        <end position="397"/>
    </location>
</feature>
<reference evidence="2 3" key="1">
    <citation type="journal article" date="2011" name="PLoS Pathog.">
        <title>Endophytic Life Strategies Decoded by Genome and Transcriptome Analyses of the Mutualistic Root Symbiont Piriformospora indica.</title>
        <authorList>
            <person name="Zuccaro A."/>
            <person name="Lahrmann U."/>
            <person name="Guldener U."/>
            <person name="Langen G."/>
            <person name="Pfiffi S."/>
            <person name="Biedenkopf D."/>
            <person name="Wong P."/>
            <person name="Samans B."/>
            <person name="Grimm C."/>
            <person name="Basiewicz M."/>
            <person name="Murat C."/>
            <person name="Martin F."/>
            <person name="Kogel K.H."/>
        </authorList>
    </citation>
    <scope>NUCLEOTIDE SEQUENCE [LARGE SCALE GENOMIC DNA]</scope>
    <source>
        <strain evidence="2 3">DSM 11827</strain>
    </source>
</reference>
<evidence type="ECO:0000256" key="1">
    <source>
        <dbReference type="SAM" id="MobiDB-lite"/>
    </source>
</evidence>
<accession>G4T9T1</accession>
<gene>
    <name evidence="2" type="ORF">PIIN_01952</name>
</gene>
<evidence type="ECO:0000313" key="2">
    <source>
        <dbReference type="EMBL" id="CCA68084.1"/>
    </source>
</evidence>
<dbReference type="OrthoDB" id="2745718at2759"/>
<protein>
    <submittedName>
        <fullName evidence="2">Uncharacterized protein</fullName>
    </submittedName>
</protein>
<evidence type="ECO:0000313" key="3">
    <source>
        <dbReference type="Proteomes" id="UP000007148"/>
    </source>
</evidence>
<proteinExistence type="predicted"/>
<dbReference type="Proteomes" id="UP000007148">
    <property type="component" value="Unassembled WGS sequence"/>
</dbReference>
<sequence>MSHVLARRHAWENLDPRWTWDEECADTSNTQYEVCDGIWAHSFDRIGNGPFTGLKYCELAPPSQSQRFTGDATDINSPWEHTIHNLGMNATDFSFNAYHDVHILVEPIHDNTARRMHFRQMSTNGVHPDAAAPYLDIFAKDCSVWGECQTIAYQNRVLTLFSEWDGESRKCAVMVIDWRLSKAVLPFTVVGDAALVSSHRILLLHLPDTQHGPCVDLHSLATESSAGTILCRFHLPFPFPIRFGYLFTHPGSRFGEDQRSRSLFGGTGEEGWKSTVQNHSPVTQAKLFITDPRVEIVGCMLRGTERNESIFMVLSIGRMVKLYNARTRAASEPTRHGEAAADGNRYDTVDVKRPSAGEALRTEDKSASQIQGTHGNYAENDQDQTPPGPTSPECAFSWHEWGPDSSRCLPPYSVFNAGFRSTAGSRIAIWDMWTTTDRIARLAVLDFNPLPIRRAETKERMERASTGSQERKRKTKADAKAYASQTIEAVENETDTNSPVKSQAIENPGLVITDRLVARTVTAPTVTRLWGWSMDVETRLPYRIFTLRWDFDYRSVFLDNTTIIGRREQSYHFYSFLPRFGELDKTPLLGTKPTLLPPLDLVNLQLSTENNGEDLESVPDEEGEVPDPADDGSEVEVQEDTDNDASEQTAKVAYALVGDQFIEVDIDGIGLELVDMDPAQDIFEPGTSEQQ</sequence>
<dbReference type="AlphaFoldDB" id="G4T9T1"/>
<organism evidence="2 3">
    <name type="scientific">Serendipita indica (strain DSM 11827)</name>
    <name type="common">Root endophyte fungus</name>
    <name type="synonym">Piriformospora indica</name>
    <dbReference type="NCBI Taxonomy" id="1109443"/>
    <lineage>
        <taxon>Eukaryota</taxon>
        <taxon>Fungi</taxon>
        <taxon>Dikarya</taxon>
        <taxon>Basidiomycota</taxon>
        <taxon>Agaricomycotina</taxon>
        <taxon>Agaricomycetes</taxon>
        <taxon>Sebacinales</taxon>
        <taxon>Serendipitaceae</taxon>
        <taxon>Serendipita</taxon>
    </lineage>
</organism>
<comment type="caution">
    <text evidence="2">The sequence shown here is derived from an EMBL/GenBank/DDBJ whole genome shotgun (WGS) entry which is preliminary data.</text>
</comment>
<feature type="compositionally biased region" description="Acidic residues" evidence="1">
    <location>
        <begin position="611"/>
        <end position="645"/>
    </location>
</feature>
<dbReference type="HOGENOM" id="CLU_398537_0_0_1"/>
<feature type="compositionally biased region" description="Basic and acidic residues" evidence="1">
    <location>
        <begin position="333"/>
        <end position="366"/>
    </location>
</feature>
<name>G4T9T1_SERID</name>